<dbReference type="Proteomes" id="UP000076154">
    <property type="component" value="Unassembled WGS sequence"/>
</dbReference>
<accession>A0A369JHB1</accession>
<gene>
    <name evidence="2" type="ORF">Hypma_000587</name>
</gene>
<organism evidence="2 3">
    <name type="scientific">Hypsizygus marmoreus</name>
    <name type="common">White beech mushroom</name>
    <name type="synonym">Agaricus marmoreus</name>
    <dbReference type="NCBI Taxonomy" id="39966"/>
    <lineage>
        <taxon>Eukaryota</taxon>
        <taxon>Fungi</taxon>
        <taxon>Dikarya</taxon>
        <taxon>Basidiomycota</taxon>
        <taxon>Agaricomycotina</taxon>
        <taxon>Agaricomycetes</taxon>
        <taxon>Agaricomycetidae</taxon>
        <taxon>Agaricales</taxon>
        <taxon>Tricholomatineae</taxon>
        <taxon>Lyophyllaceae</taxon>
        <taxon>Hypsizygus</taxon>
    </lineage>
</organism>
<dbReference type="AlphaFoldDB" id="A0A369JHB1"/>
<dbReference type="OrthoDB" id="3121533at2759"/>
<name>A0A369JHB1_HYPMA</name>
<sequence length="189" mass="21581">MPNLEVPIDLAPQSPISQSNSGNSLNRFTDLPPELLSLIFDALCPKWNRSPANLFIVQYRRELQAFAELRLLSKAISLLITPALYEEIVIWLGAPARMERLGTLFATGFQYIRSFLIYSGDFNSSWYNEQIRDGLRLCSGIRNLECYGRHYLFVNRRSPSQTNLSHLTSLTRLVLVQHTSTQLSNALFE</sequence>
<keyword evidence="3" id="KW-1185">Reference proteome</keyword>
<evidence type="ECO:0000256" key="1">
    <source>
        <dbReference type="SAM" id="MobiDB-lite"/>
    </source>
</evidence>
<protein>
    <recommendedName>
        <fullName evidence="4">F-box domain-containing protein</fullName>
    </recommendedName>
</protein>
<evidence type="ECO:0000313" key="2">
    <source>
        <dbReference type="EMBL" id="RDB18216.1"/>
    </source>
</evidence>
<evidence type="ECO:0008006" key="4">
    <source>
        <dbReference type="Google" id="ProtNLM"/>
    </source>
</evidence>
<evidence type="ECO:0000313" key="3">
    <source>
        <dbReference type="Proteomes" id="UP000076154"/>
    </source>
</evidence>
<proteinExistence type="predicted"/>
<reference evidence="2" key="1">
    <citation type="submission" date="2018-04" db="EMBL/GenBank/DDBJ databases">
        <title>Whole genome sequencing of Hypsizygus marmoreus.</title>
        <authorList>
            <person name="Choi I.-G."/>
            <person name="Min B."/>
            <person name="Kim J.-G."/>
            <person name="Kim S."/>
            <person name="Oh Y.-L."/>
            <person name="Kong W.-S."/>
            <person name="Park H."/>
            <person name="Jeong J."/>
            <person name="Song E.-S."/>
        </authorList>
    </citation>
    <scope>NUCLEOTIDE SEQUENCE [LARGE SCALE GENOMIC DNA]</scope>
    <source>
        <strain evidence="2">51987-8</strain>
    </source>
</reference>
<comment type="caution">
    <text evidence="2">The sequence shown here is derived from an EMBL/GenBank/DDBJ whole genome shotgun (WGS) entry which is preliminary data.</text>
</comment>
<feature type="region of interest" description="Disordered" evidence="1">
    <location>
        <begin position="1"/>
        <end position="22"/>
    </location>
</feature>
<dbReference type="InParanoid" id="A0A369JHB1"/>
<dbReference type="EMBL" id="LUEZ02000106">
    <property type="protein sequence ID" value="RDB18216.1"/>
    <property type="molecule type" value="Genomic_DNA"/>
</dbReference>